<dbReference type="PANTHER" id="PTHR30136:SF7">
    <property type="entry name" value="HTH-TYPE TRANSCRIPTIONAL REGULATOR KDGR-RELATED"/>
    <property type="match status" value="1"/>
</dbReference>
<evidence type="ECO:0000259" key="4">
    <source>
        <dbReference type="PROSITE" id="PS51077"/>
    </source>
</evidence>
<keyword evidence="1" id="KW-0805">Transcription regulation</keyword>
<sequence>MSTTGKYRAPALLKGLEILELLARAPQPMPTSDISAALGRSVSELFRMLQVLEETGYISRSGEGYRITNRLFSLGMAQPPVRDLLGQALPEMRALASATQQSCHLAVASGAEIAVVATVEAPGLLGFAVRMGYRRPLIQSASGHILLAFQSAAVRAEMLRETRAARLAFDAGALDAQLAAIRAAGYVTMASPMLTAITDVSAPVLADGAAVAALTMPFVTGAAARLPQDEARDVLLATTARLSAALDLAG</sequence>
<dbReference type="InterPro" id="IPR014757">
    <property type="entry name" value="Tscrpt_reg_IclR_C"/>
</dbReference>
<dbReference type="Gene3D" id="1.10.10.10">
    <property type="entry name" value="Winged helix-like DNA-binding domain superfamily/Winged helix DNA-binding domain"/>
    <property type="match status" value="1"/>
</dbReference>
<dbReference type="SUPFAM" id="SSF46785">
    <property type="entry name" value="Winged helix' DNA-binding domain"/>
    <property type="match status" value="1"/>
</dbReference>
<dbReference type="PANTHER" id="PTHR30136">
    <property type="entry name" value="HELIX-TURN-HELIX TRANSCRIPTIONAL REGULATOR, ICLR FAMILY"/>
    <property type="match status" value="1"/>
</dbReference>
<reference evidence="6" key="1">
    <citation type="journal article" date="2022" name="Toxins">
        <title>Genomic Analysis of Sphingopyxis sp. USTB-05 for Biodegrading Cyanobacterial Hepatotoxins.</title>
        <authorList>
            <person name="Liu C."/>
            <person name="Xu Q."/>
            <person name="Zhao Z."/>
            <person name="Zhang H."/>
            <person name="Liu X."/>
            <person name="Yin C."/>
            <person name="Liu Y."/>
            <person name="Yan H."/>
        </authorList>
    </citation>
    <scope>NUCLEOTIDE SEQUENCE</scope>
    <source>
        <strain evidence="6">NBD5</strain>
    </source>
</reference>
<dbReference type="RefSeq" id="WP_252168646.1">
    <property type="nucleotide sequence ID" value="NZ_CP084931.1"/>
</dbReference>
<evidence type="ECO:0000256" key="1">
    <source>
        <dbReference type="ARBA" id="ARBA00023015"/>
    </source>
</evidence>
<gene>
    <name evidence="6" type="ORF">LHA26_18980</name>
</gene>
<evidence type="ECO:0000313" key="7">
    <source>
        <dbReference type="Proteomes" id="UP001056937"/>
    </source>
</evidence>
<keyword evidence="7" id="KW-1185">Reference proteome</keyword>
<dbReference type="InterPro" id="IPR036390">
    <property type="entry name" value="WH_DNA-bd_sf"/>
</dbReference>
<dbReference type="InterPro" id="IPR005471">
    <property type="entry name" value="Tscrpt_reg_IclR_N"/>
</dbReference>
<dbReference type="SUPFAM" id="SSF55781">
    <property type="entry name" value="GAF domain-like"/>
    <property type="match status" value="1"/>
</dbReference>
<dbReference type="PROSITE" id="PS51077">
    <property type="entry name" value="HTH_ICLR"/>
    <property type="match status" value="1"/>
</dbReference>
<accession>A0ABY4XD53</accession>
<organism evidence="6 7">
    <name type="scientific">Sphingomonas morindae</name>
    <dbReference type="NCBI Taxonomy" id="1541170"/>
    <lineage>
        <taxon>Bacteria</taxon>
        <taxon>Pseudomonadati</taxon>
        <taxon>Pseudomonadota</taxon>
        <taxon>Alphaproteobacteria</taxon>
        <taxon>Sphingomonadales</taxon>
        <taxon>Sphingomonadaceae</taxon>
        <taxon>Sphingomonas</taxon>
    </lineage>
</organism>
<dbReference type="Pfam" id="PF09339">
    <property type="entry name" value="HTH_IclR"/>
    <property type="match status" value="1"/>
</dbReference>
<dbReference type="InterPro" id="IPR036388">
    <property type="entry name" value="WH-like_DNA-bd_sf"/>
</dbReference>
<protein>
    <submittedName>
        <fullName evidence="6">IclR family transcriptional regulator</fullName>
    </submittedName>
</protein>
<dbReference type="SMART" id="SM00346">
    <property type="entry name" value="HTH_ICLR"/>
    <property type="match status" value="1"/>
</dbReference>
<evidence type="ECO:0000256" key="2">
    <source>
        <dbReference type="ARBA" id="ARBA00023125"/>
    </source>
</evidence>
<feature type="domain" description="HTH iclR-type" evidence="4">
    <location>
        <begin position="9"/>
        <end position="76"/>
    </location>
</feature>
<dbReference type="InterPro" id="IPR029016">
    <property type="entry name" value="GAF-like_dom_sf"/>
</dbReference>
<keyword evidence="2" id="KW-0238">DNA-binding</keyword>
<dbReference type="Pfam" id="PF01614">
    <property type="entry name" value="IclR_C"/>
    <property type="match status" value="1"/>
</dbReference>
<evidence type="ECO:0000313" key="6">
    <source>
        <dbReference type="EMBL" id="USI74832.1"/>
    </source>
</evidence>
<dbReference type="EMBL" id="CP084931">
    <property type="protein sequence ID" value="USI74832.1"/>
    <property type="molecule type" value="Genomic_DNA"/>
</dbReference>
<name>A0ABY4XD53_9SPHN</name>
<dbReference type="PROSITE" id="PS51078">
    <property type="entry name" value="ICLR_ED"/>
    <property type="match status" value="1"/>
</dbReference>
<evidence type="ECO:0000259" key="5">
    <source>
        <dbReference type="PROSITE" id="PS51078"/>
    </source>
</evidence>
<keyword evidence="3" id="KW-0804">Transcription</keyword>
<feature type="domain" description="IclR-ED" evidence="5">
    <location>
        <begin position="70"/>
        <end position="248"/>
    </location>
</feature>
<dbReference type="InterPro" id="IPR050707">
    <property type="entry name" value="HTH_MetabolicPath_Reg"/>
</dbReference>
<dbReference type="Gene3D" id="3.30.450.40">
    <property type="match status" value="1"/>
</dbReference>
<dbReference type="Proteomes" id="UP001056937">
    <property type="component" value="Chromosome 2"/>
</dbReference>
<proteinExistence type="predicted"/>
<evidence type="ECO:0000256" key="3">
    <source>
        <dbReference type="ARBA" id="ARBA00023163"/>
    </source>
</evidence>